<accession>A0ABR3NAS5</accession>
<evidence type="ECO:0000313" key="1">
    <source>
        <dbReference type="EMBL" id="KAL1273831.1"/>
    </source>
</evidence>
<gene>
    <name evidence="1" type="ORF">QQF64_026645</name>
</gene>
<protein>
    <submittedName>
        <fullName evidence="1">Uncharacterized protein</fullName>
    </submittedName>
</protein>
<reference evidence="1 2" key="1">
    <citation type="submission" date="2023-09" db="EMBL/GenBank/DDBJ databases">
        <authorList>
            <person name="Wang M."/>
        </authorList>
    </citation>
    <scope>NUCLEOTIDE SEQUENCE [LARGE SCALE GENOMIC DNA]</scope>
    <source>
        <strain evidence="1">GT-2023</strain>
        <tissue evidence="1">Liver</tissue>
    </source>
</reference>
<dbReference type="EMBL" id="JAYMGO010000005">
    <property type="protein sequence ID" value="KAL1273831.1"/>
    <property type="molecule type" value="Genomic_DNA"/>
</dbReference>
<comment type="caution">
    <text evidence="1">The sequence shown here is derived from an EMBL/GenBank/DDBJ whole genome shotgun (WGS) entry which is preliminary data.</text>
</comment>
<keyword evidence="2" id="KW-1185">Reference proteome</keyword>
<name>A0ABR3NAS5_9TELE</name>
<proteinExistence type="predicted"/>
<organism evidence="1 2">
    <name type="scientific">Cirrhinus molitorella</name>
    <name type="common">mud carp</name>
    <dbReference type="NCBI Taxonomy" id="172907"/>
    <lineage>
        <taxon>Eukaryota</taxon>
        <taxon>Metazoa</taxon>
        <taxon>Chordata</taxon>
        <taxon>Craniata</taxon>
        <taxon>Vertebrata</taxon>
        <taxon>Euteleostomi</taxon>
        <taxon>Actinopterygii</taxon>
        <taxon>Neopterygii</taxon>
        <taxon>Teleostei</taxon>
        <taxon>Ostariophysi</taxon>
        <taxon>Cypriniformes</taxon>
        <taxon>Cyprinidae</taxon>
        <taxon>Labeoninae</taxon>
        <taxon>Labeonini</taxon>
        <taxon>Cirrhinus</taxon>
    </lineage>
</organism>
<evidence type="ECO:0000313" key="2">
    <source>
        <dbReference type="Proteomes" id="UP001558613"/>
    </source>
</evidence>
<dbReference type="Proteomes" id="UP001558613">
    <property type="component" value="Unassembled WGS sequence"/>
</dbReference>
<sequence>MGFHASQSDGGGTSNGPQPFCPIKHVSLGTYPDWNISSDGTGSSGNLEAILLKEKQQRASRRPERKTKQFISQSAWSLAFSLSSVDPHVPLSMTSVELVRLVITSYFCRLGGGAQQSHARGPFLPPSPIAGDSACTSQVNNRSLKQSV</sequence>